<comment type="caution">
    <text evidence="2">The sequence shown here is derived from an EMBL/GenBank/DDBJ whole genome shotgun (WGS) entry which is preliminary data.</text>
</comment>
<organism evidence="2">
    <name type="scientific">hydrocarbon metagenome</name>
    <dbReference type="NCBI Taxonomy" id="938273"/>
    <lineage>
        <taxon>unclassified sequences</taxon>
        <taxon>metagenomes</taxon>
        <taxon>ecological metagenomes</taxon>
    </lineage>
</organism>
<reference evidence="2" key="1">
    <citation type="journal article" date="2015" name="Proc. Natl. Acad. Sci. U.S.A.">
        <title>Networks of energetic and metabolic interactions define dynamics in microbial communities.</title>
        <authorList>
            <person name="Embree M."/>
            <person name="Liu J.K."/>
            <person name="Al-Bassam M.M."/>
            <person name="Zengler K."/>
        </authorList>
    </citation>
    <scope>NUCLEOTIDE SEQUENCE</scope>
</reference>
<dbReference type="EMBL" id="LNQE01001794">
    <property type="protein sequence ID" value="KUG05615.1"/>
    <property type="molecule type" value="Genomic_DNA"/>
</dbReference>
<protein>
    <submittedName>
        <fullName evidence="2">Uncharacterized protein</fullName>
    </submittedName>
</protein>
<feature type="compositionally biased region" description="Basic and acidic residues" evidence="1">
    <location>
        <begin position="19"/>
        <end position="38"/>
    </location>
</feature>
<dbReference type="AlphaFoldDB" id="A0A0W8EAH0"/>
<feature type="region of interest" description="Disordered" evidence="1">
    <location>
        <begin position="1"/>
        <end position="38"/>
    </location>
</feature>
<sequence length="38" mass="4335">MARSYVTLSQAARGTTGKEIIRWRRSRADTTREQAPRG</sequence>
<evidence type="ECO:0000313" key="2">
    <source>
        <dbReference type="EMBL" id="KUG05615.1"/>
    </source>
</evidence>
<feature type="compositionally biased region" description="Polar residues" evidence="1">
    <location>
        <begin position="1"/>
        <end position="13"/>
    </location>
</feature>
<proteinExistence type="predicted"/>
<accession>A0A0W8EAH0</accession>
<name>A0A0W8EAH0_9ZZZZ</name>
<gene>
    <name evidence="2" type="ORF">ASZ90_016947</name>
</gene>
<evidence type="ECO:0000256" key="1">
    <source>
        <dbReference type="SAM" id="MobiDB-lite"/>
    </source>
</evidence>